<keyword evidence="1" id="KW-1133">Transmembrane helix</keyword>
<accession>A0ABX1CLP4</accession>
<keyword evidence="1" id="KW-0472">Membrane</keyword>
<comment type="caution">
    <text evidence="2">The sequence shown here is derived from an EMBL/GenBank/DDBJ whole genome shotgun (WGS) entry which is preliminary data.</text>
</comment>
<dbReference type="Proteomes" id="UP000732399">
    <property type="component" value="Unassembled WGS sequence"/>
</dbReference>
<dbReference type="EMBL" id="JAAVJH010000005">
    <property type="protein sequence ID" value="NJR78900.1"/>
    <property type="molecule type" value="Genomic_DNA"/>
</dbReference>
<evidence type="ECO:0000256" key="1">
    <source>
        <dbReference type="SAM" id="Phobius"/>
    </source>
</evidence>
<feature type="transmembrane region" description="Helical" evidence="1">
    <location>
        <begin position="36"/>
        <end position="57"/>
    </location>
</feature>
<keyword evidence="1" id="KW-0812">Transmembrane</keyword>
<evidence type="ECO:0000313" key="2">
    <source>
        <dbReference type="EMBL" id="NJR78900.1"/>
    </source>
</evidence>
<dbReference type="RefSeq" id="WP_168134434.1">
    <property type="nucleotide sequence ID" value="NZ_JAAVJH010000005.1"/>
</dbReference>
<keyword evidence="3" id="KW-1185">Reference proteome</keyword>
<proteinExistence type="predicted"/>
<sequence>MTAERWTAALLALAVAVGWIRLIGWRRAAPARPPAGRLALLLTAQPVLAVLLFLTLYPPPTGPATDPELAVATRGASPGSADIALPEAPRGSAPVRVPDLATALRAHPGTRRIRVLGQGLEPRDRDVARTVGVAFVPAAPRPGLVALAPPARVAPGAPFRVGGQVAGAAGARVELLDPAGRVVDAAGAAQDGSFVLQGAARVPGVALFRVRLRGGEAAPVPVVVTASAPVRVLYLAGAPGPEVKYWRRWAADAGIAATVSQTAGAGIDLGEHPSPLTAATLARFDLVVLDDRRWAGLGGGERGALAAAVRGGLGLLLRVTAPLPAGVRAGWAALGAPVGGAGRGGKPARLGGADVPVLTRWDALAPGGVTLGRDAAGVPFAAWRARGLGRVGVWTLADAAALVPSGHGERFDALSADAVATLARPAASRTPSVSDWPVVGERTTVCGAGPGAQVVAPDGTRVALLPDGGCAGYWPRTAGWHVLADGSARLPFHVTEAAAIPGLRAADRRAATLRLAAMPGDPTPAAAAPAPIPGASWPWLLAFLAVAAALWWFERRGRGAISVEKR</sequence>
<name>A0ABX1CLP4_9SPHN</name>
<reference evidence="2 3" key="1">
    <citation type="submission" date="2020-03" db="EMBL/GenBank/DDBJ databases">
        <authorList>
            <person name="Wang L."/>
            <person name="He N."/>
            <person name="Li Y."/>
            <person name="Fang Y."/>
            <person name="Zhang F."/>
        </authorList>
    </citation>
    <scope>NUCLEOTIDE SEQUENCE [LARGE SCALE GENOMIC DNA]</scope>
    <source>
        <strain evidence="2 3">36D10-4-7</strain>
    </source>
</reference>
<dbReference type="SUPFAM" id="SSF52317">
    <property type="entry name" value="Class I glutamine amidotransferase-like"/>
    <property type="match status" value="1"/>
</dbReference>
<organism evidence="2 3">
    <name type="scientific">Sphingomonas corticis</name>
    <dbReference type="NCBI Taxonomy" id="2722791"/>
    <lineage>
        <taxon>Bacteria</taxon>
        <taxon>Pseudomonadati</taxon>
        <taxon>Pseudomonadota</taxon>
        <taxon>Alphaproteobacteria</taxon>
        <taxon>Sphingomonadales</taxon>
        <taxon>Sphingomonadaceae</taxon>
        <taxon>Sphingomonas</taxon>
    </lineage>
</organism>
<feature type="transmembrane region" description="Helical" evidence="1">
    <location>
        <begin position="536"/>
        <end position="553"/>
    </location>
</feature>
<dbReference type="PROSITE" id="PS50194">
    <property type="entry name" value="FILAMIN_REPEAT"/>
    <property type="match status" value="1"/>
</dbReference>
<protein>
    <submittedName>
        <fullName evidence="2">Carboxypeptidase regulatory-like domain-containing protein</fullName>
    </submittedName>
</protein>
<dbReference type="InterPro" id="IPR029062">
    <property type="entry name" value="Class_I_gatase-like"/>
</dbReference>
<evidence type="ECO:0000313" key="3">
    <source>
        <dbReference type="Proteomes" id="UP000732399"/>
    </source>
</evidence>
<gene>
    <name evidence="2" type="ORF">HBH26_09905</name>
</gene>
<feature type="transmembrane region" description="Helical" evidence="1">
    <location>
        <begin position="6"/>
        <end position="24"/>
    </location>
</feature>
<dbReference type="InterPro" id="IPR017868">
    <property type="entry name" value="Filamin/ABP280_repeat-like"/>
</dbReference>